<dbReference type="Pfam" id="PF01023">
    <property type="entry name" value="S_100"/>
    <property type="match status" value="1"/>
</dbReference>
<dbReference type="InterPro" id="IPR034325">
    <property type="entry name" value="S-100_dom"/>
</dbReference>
<accession>A0A8D0N0B0</accession>
<dbReference type="Proteomes" id="UP000694726">
    <property type="component" value="Unplaced"/>
</dbReference>
<dbReference type="CDD" id="cd00213">
    <property type="entry name" value="S-100"/>
    <property type="match status" value="1"/>
</dbReference>
<dbReference type="Ensembl" id="ENSSSCT00015029014.1">
    <property type="protein sequence ID" value="ENSSSCP00015011411.1"/>
    <property type="gene ID" value="ENSSSCG00015021926.1"/>
</dbReference>
<proteinExistence type="predicted"/>
<dbReference type="SMART" id="SM01394">
    <property type="entry name" value="S_100"/>
    <property type="match status" value="1"/>
</dbReference>
<evidence type="ECO:0000313" key="5">
    <source>
        <dbReference type="Proteomes" id="UP000694726"/>
    </source>
</evidence>
<dbReference type="RefSeq" id="XP_020946452.1">
    <property type="nucleotide sequence ID" value="XM_021090793.1"/>
</dbReference>
<evidence type="ECO:0000256" key="1">
    <source>
        <dbReference type="ARBA" id="ARBA00022723"/>
    </source>
</evidence>
<feature type="domain" description="EF-hand" evidence="3">
    <location>
        <begin position="50"/>
        <end position="85"/>
    </location>
</feature>
<dbReference type="InterPro" id="IPR002048">
    <property type="entry name" value="EF_hand_dom"/>
</dbReference>
<dbReference type="PROSITE" id="PS50222">
    <property type="entry name" value="EF_HAND_2"/>
    <property type="match status" value="1"/>
</dbReference>
<dbReference type="Gene3D" id="1.10.238.10">
    <property type="entry name" value="EF-hand"/>
    <property type="match status" value="1"/>
</dbReference>
<dbReference type="PROSITE" id="PS00018">
    <property type="entry name" value="EF_HAND_1"/>
    <property type="match status" value="1"/>
</dbReference>
<evidence type="ECO:0000256" key="2">
    <source>
        <dbReference type="ARBA" id="ARBA00022837"/>
    </source>
</evidence>
<evidence type="ECO:0000313" key="4">
    <source>
        <dbReference type="Ensembl" id="ENSSSCP00015011411.1"/>
    </source>
</evidence>
<dbReference type="InterPro" id="IPR011992">
    <property type="entry name" value="EF-hand-dom_pair"/>
</dbReference>
<keyword evidence="1" id="KW-0479">Metal-binding</keyword>
<protein>
    <recommendedName>
        <fullName evidence="3">EF-hand domain-containing protein</fullName>
    </recommendedName>
</protein>
<dbReference type="AlphaFoldDB" id="A0A8D0N0B0"/>
<dbReference type="InterPro" id="IPR013787">
    <property type="entry name" value="S100_Ca-bd_sub"/>
</dbReference>
<dbReference type="GO" id="GO:0046914">
    <property type="term" value="F:transition metal ion binding"/>
    <property type="evidence" value="ECO:0007669"/>
    <property type="project" value="InterPro"/>
</dbReference>
<dbReference type="PANTHER" id="PTHR11639">
    <property type="entry name" value="S100 CALCIUM-BINDING PROTEIN"/>
    <property type="match status" value="1"/>
</dbReference>
<dbReference type="GO" id="GO:0005509">
    <property type="term" value="F:calcium ion binding"/>
    <property type="evidence" value="ECO:0007669"/>
    <property type="project" value="InterPro"/>
</dbReference>
<organism evidence="4 5">
    <name type="scientific">Sus scrofa</name>
    <name type="common">Pig</name>
    <dbReference type="NCBI Taxonomy" id="9823"/>
    <lineage>
        <taxon>Eukaryota</taxon>
        <taxon>Metazoa</taxon>
        <taxon>Chordata</taxon>
        <taxon>Craniata</taxon>
        <taxon>Vertebrata</taxon>
        <taxon>Euteleostomi</taxon>
        <taxon>Mammalia</taxon>
        <taxon>Eutheria</taxon>
        <taxon>Laurasiatheria</taxon>
        <taxon>Artiodactyla</taxon>
        <taxon>Suina</taxon>
        <taxon>Suidae</taxon>
        <taxon>Sus</taxon>
    </lineage>
</organism>
<dbReference type="GeneID" id="110260465"/>
<dbReference type="PANTHER" id="PTHR11639:SF67">
    <property type="entry name" value="PROTEIN S100-A7-LIKE 2"/>
    <property type="match status" value="1"/>
</dbReference>
<dbReference type="OMA" id="RHYLSNI"/>
<dbReference type="OrthoDB" id="26525at2759"/>
<dbReference type="InterPro" id="IPR018247">
    <property type="entry name" value="EF_Hand_1_Ca_BS"/>
</dbReference>
<dbReference type="KEGG" id="ssc:110260465"/>
<keyword evidence="2" id="KW-0106">Calcium</keyword>
<sequence length="101" mass="11654">MSTTPAEKSMMDTIDLFHKFTDDSDTMDKEGLLKLLQENFPNFLSACDKNGVDYLANIFEQKDKNKDQRIEFSEFLSLLGDIATGYHKHSHQEELCPPEHQ</sequence>
<reference evidence="4" key="1">
    <citation type="submission" date="2025-08" db="UniProtKB">
        <authorList>
            <consortium name="Ensembl"/>
        </authorList>
    </citation>
    <scope>IDENTIFICATION</scope>
</reference>
<gene>
    <name evidence="4" type="primary">LOC110260465</name>
</gene>
<dbReference type="SUPFAM" id="SSF47473">
    <property type="entry name" value="EF-hand"/>
    <property type="match status" value="1"/>
</dbReference>
<name>A0A8D0N0B0_PIG</name>
<evidence type="ECO:0000259" key="3">
    <source>
        <dbReference type="PROSITE" id="PS50222"/>
    </source>
</evidence>